<name>A0AAD8JVK6_TARER</name>
<organism evidence="1 2">
    <name type="scientific">Tagetes erecta</name>
    <name type="common">African marigold</name>
    <dbReference type="NCBI Taxonomy" id="13708"/>
    <lineage>
        <taxon>Eukaryota</taxon>
        <taxon>Viridiplantae</taxon>
        <taxon>Streptophyta</taxon>
        <taxon>Embryophyta</taxon>
        <taxon>Tracheophyta</taxon>
        <taxon>Spermatophyta</taxon>
        <taxon>Magnoliopsida</taxon>
        <taxon>eudicotyledons</taxon>
        <taxon>Gunneridae</taxon>
        <taxon>Pentapetalae</taxon>
        <taxon>asterids</taxon>
        <taxon>campanulids</taxon>
        <taxon>Asterales</taxon>
        <taxon>Asteraceae</taxon>
        <taxon>Asteroideae</taxon>
        <taxon>Heliantheae alliance</taxon>
        <taxon>Tageteae</taxon>
        <taxon>Tagetes</taxon>
    </lineage>
</organism>
<reference evidence="1" key="1">
    <citation type="journal article" date="2023" name="bioRxiv">
        <title>Improved chromosome-level genome assembly for marigold (Tagetes erecta).</title>
        <authorList>
            <person name="Jiang F."/>
            <person name="Yuan L."/>
            <person name="Wang S."/>
            <person name="Wang H."/>
            <person name="Xu D."/>
            <person name="Wang A."/>
            <person name="Fan W."/>
        </authorList>
    </citation>
    <scope>NUCLEOTIDE SEQUENCE</scope>
    <source>
        <strain evidence="1">WSJ</strain>
        <tissue evidence="1">Leaf</tissue>
    </source>
</reference>
<comment type="caution">
    <text evidence="1">The sequence shown here is derived from an EMBL/GenBank/DDBJ whole genome shotgun (WGS) entry which is preliminary data.</text>
</comment>
<gene>
    <name evidence="1" type="ORF">QVD17_37915</name>
</gene>
<evidence type="ECO:0000313" key="1">
    <source>
        <dbReference type="EMBL" id="KAK1411367.1"/>
    </source>
</evidence>
<dbReference type="EMBL" id="JAUHHV010000010">
    <property type="protein sequence ID" value="KAK1411367.1"/>
    <property type="molecule type" value="Genomic_DNA"/>
</dbReference>
<sequence length="140" mass="15825">MEYNIGIYNGHLPDSHMLVWISDDKLVELVNLEKTYGLYVAGCGFVSRLDPPMCPRAKSIIPGLLVSLNKSQEFGATMVVENIGMGMKIKRLKMILFVSCDKAGFKIYKSATIDYDRTRQFHTICNQSTTIANTHKLQLY</sequence>
<dbReference type="AlphaFoldDB" id="A0AAD8JVK6"/>
<accession>A0AAD8JVK6</accession>
<proteinExistence type="predicted"/>
<protein>
    <submittedName>
        <fullName evidence="1">Uncharacterized protein</fullName>
    </submittedName>
</protein>
<dbReference type="Proteomes" id="UP001229421">
    <property type="component" value="Unassembled WGS sequence"/>
</dbReference>
<keyword evidence="2" id="KW-1185">Reference proteome</keyword>
<evidence type="ECO:0000313" key="2">
    <source>
        <dbReference type="Proteomes" id="UP001229421"/>
    </source>
</evidence>